<dbReference type="Pfam" id="PF02709">
    <property type="entry name" value="Glyco_transf_7C"/>
    <property type="match status" value="1"/>
</dbReference>
<dbReference type="InterPro" id="IPR027791">
    <property type="entry name" value="Galactosyl_T_C"/>
</dbReference>
<evidence type="ECO:0000259" key="6">
    <source>
        <dbReference type="Pfam" id="PF02709"/>
    </source>
</evidence>
<evidence type="ECO:0000259" key="5">
    <source>
        <dbReference type="Pfam" id="PF00535"/>
    </source>
</evidence>
<evidence type="ECO:0000256" key="2">
    <source>
        <dbReference type="ARBA" id="ARBA00006739"/>
    </source>
</evidence>
<protein>
    <submittedName>
        <fullName evidence="7">Glycosyltransferase</fullName>
    </submittedName>
</protein>
<evidence type="ECO:0000256" key="3">
    <source>
        <dbReference type="ARBA" id="ARBA00022676"/>
    </source>
</evidence>
<dbReference type="InterPro" id="IPR029044">
    <property type="entry name" value="Nucleotide-diphossugar_trans"/>
</dbReference>
<evidence type="ECO:0000256" key="1">
    <source>
        <dbReference type="ARBA" id="ARBA00004776"/>
    </source>
</evidence>
<accession>A0A7G7CQR5</accession>
<dbReference type="AlphaFoldDB" id="A0A7G7CQR5"/>
<evidence type="ECO:0000313" key="8">
    <source>
        <dbReference type="Proteomes" id="UP000515743"/>
    </source>
</evidence>
<gene>
    <name evidence="7" type="ORF">H0194_02545</name>
</gene>
<proteinExistence type="inferred from homology"/>
<reference evidence="7 8" key="1">
    <citation type="submission" date="2020-07" db="EMBL/GenBank/DDBJ databases">
        <title>Complete genome and description of Corynebacterium incognita strain Marseille-Q3630 sp. nov.</title>
        <authorList>
            <person name="Boxberger M."/>
        </authorList>
    </citation>
    <scope>NUCLEOTIDE SEQUENCE [LARGE SCALE GENOMIC DNA]</scope>
    <source>
        <strain evidence="7 8">Marseille-Q3630</strain>
    </source>
</reference>
<organism evidence="7 8">
    <name type="scientific">Corynebacterium incognita</name>
    <dbReference type="NCBI Taxonomy" id="2754725"/>
    <lineage>
        <taxon>Bacteria</taxon>
        <taxon>Bacillati</taxon>
        <taxon>Actinomycetota</taxon>
        <taxon>Actinomycetes</taxon>
        <taxon>Mycobacteriales</taxon>
        <taxon>Corynebacteriaceae</taxon>
        <taxon>Corynebacterium</taxon>
    </lineage>
</organism>
<comment type="pathway">
    <text evidence="1">Cell wall biogenesis; cell wall polysaccharide biosynthesis.</text>
</comment>
<keyword evidence="4 7" id="KW-0808">Transferase</keyword>
<dbReference type="EMBL" id="CP059404">
    <property type="protein sequence ID" value="QNE89931.1"/>
    <property type="molecule type" value="Genomic_DNA"/>
</dbReference>
<dbReference type="Gene3D" id="3.40.50.2000">
    <property type="entry name" value="Glycogen Phosphorylase B"/>
    <property type="match status" value="1"/>
</dbReference>
<dbReference type="GO" id="GO:0016757">
    <property type="term" value="F:glycosyltransferase activity"/>
    <property type="evidence" value="ECO:0007669"/>
    <property type="project" value="UniProtKB-KW"/>
</dbReference>
<dbReference type="RefSeq" id="WP_185176305.1">
    <property type="nucleotide sequence ID" value="NZ_CP059404.1"/>
</dbReference>
<dbReference type="SUPFAM" id="SSF53448">
    <property type="entry name" value="Nucleotide-diphospho-sugar transferases"/>
    <property type="match status" value="1"/>
</dbReference>
<dbReference type="KEGG" id="cik:H0194_02545"/>
<dbReference type="Gene3D" id="3.90.550.10">
    <property type="entry name" value="Spore Coat Polysaccharide Biosynthesis Protein SpsA, Chain A"/>
    <property type="match status" value="1"/>
</dbReference>
<evidence type="ECO:0000313" key="7">
    <source>
        <dbReference type="EMBL" id="QNE89931.1"/>
    </source>
</evidence>
<comment type="similarity">
    <text evidence="2">Belongs to the glycosyltransferase 2 family.</text>
</comment>
<dbReference type="Pfam" id="PF00535">
    <property type="entry name" value="Glycos_transf_2"/>
    <property type="match status" value="1"/>
</dbReference>
<name>A0A7G7CQR5_9CORY</name>
<dbReference type="Proteomes" id="UP000515743">
    <property type="component" value="Chromosome"/>
</dbReference>
<evidence type="ECO:0000256" key="4">
    <source>
        <dbReference type="ARBA" id="ARBA00022679"/>
    </source>
</evidence>
<feature type="domain" description="Galactosyltransferase C-terminal" evidence="6">
    <location>
        <begin position="483"/>
        <end position="526"/>
    </location>
</feature>
<dbReference type="PANTHER" id="PTHR43179:SF12">
    <property type="entry name" value="GALACTOFURANOSYLTRANSFERASE GLFT2"/>
    <property type="match status" value="1"/>
</dbReference>
<keyword evidence="3" id="KW-0328">Glycosyltransferase</keyword>
<keyword evidence="8" id="KW-1185">Reference proteome</keyword>
<dbReference type="SUPFAM" id="SSF53756">
    <property type="entry name" value="UDP-Glycosyltransferase/glycogen phosphorylase"/>
    <property type="match status" value="1"/>
</dbReference>
<feature type="domain" description="Glycosyltransferase 2-like" evidence="5">
    <location>
        <begin position="343"/>
        <end position="466"/>
    </location>
</feature>
<sequence>MTLPIHVIVGPDAHGVVDYALRLHRVTGGPVVRATHYEDLPSAIAPGPLHFTFTDHLFGDSPDAAAAAVLELAKGRTWSISFHDVPQPEEGAERFAHRAPAYRRLADASTASFVNSHHEAAFFAPLDVSVLHLPLPDSAPSRDTTAHADRTGTRVGMLGFIYPGKGHDDVLRALAGTDLHLRAIGGYAAGHEHLDQDLASLAAELGVDYHATGYLELDELHHEMDQADIPVVAHRHFSASGSLMEWLSRGRRVLAADSAYTRELRELWPEFIDIVPEGHWSAAFRDVPEDFSVPRTPPRNWTWRHVARGYVEVWSGPRFDLTGNSLPPAPEPSQALTEWPSVSVVIPYYEAQDDLDAVLAGLHEQDYPGPVEIIVADDGSPTAPVVPVIVTVVRQEDKGFRAAAARNLGASVATGEILAFLDGDTVPDPGYLRAVVAIARRDPRAVVVGTRLQGDAEPAWLQRAWDATADLAAADDTSWRFIISAALTCSRDFFLDVGGFDASMVGYGGEDWEFGYRAWNAGAIFRHAPEAVARHRDPEWGERVAARDAAEAAAEKNGESVALARRITHPLARPTAVFPTADVTVHIPAWSAPGVQEAVILGWLALGDVHVSLPADAAVPALFAADPRVRSNNDIPAPATVVTEWSTSRVTVSLDAPAVPSSLDELYRVESLGGRAEFSVADASGSAAHGTIVFARRRALEARGVTTPAAVNLSVPGTFYDAPVRLERLFAGW</sequence>
<dbReference type="PANTHER" id="PTHR43179">
    <property type="entry name" value="RHAMNOSYLTRANSFERASE WBBL"/>
    <property type="match status" value="1"/>
</dbReference>
<dbReference type="InterPro" id="IPR001173">
    <property type="entry name" value="Glyco_trans_2-like"/>
</dbReference>